<dbReference type="GO" id="GO:0005886">
    <property type="term" value="C:plasma membrane"/>
    <property type="evidence" value="ECO:0007669"/>
    <property type="project" value="TreeGrafter"/>
</dbReference>
<dbReference type="InterPro" id="IPR027470">
    <property type="entry name" value="Cation_efflux_CTD"/>
</dbReference>
<feature type="region of interest" description="Disordered" evidence="9">
    <location>
        <begin position="362"/>
        <end position="395"/>
    </location>
</feature>
<dbReference type="GO" id="GO:0010043">
    <property type="term" value="P:response to zinc ion"/>
    <property type="evidence" value="ECO:0007669"/>
    <property type="project" value="TreeGrafter"/>
</dbReference>
<keyword evidence="7" id="KW-0406">Ion transport</keyword>
<feature type="transmembrane region" description="Helical" evidence="10">
    <location>
        <begin position="231"/>
        <end position="254"/>
    </location>
</feature>
<name>A0A9Q0MGL1_BLOTA</name>
<sequence length="569" mass="64281">MVEPTLSKSLLINDLIPQIPSPPPNPLPLLFPNCVESERSTSSTTCLQGQINSSCFNILDASQHSVPVDYTCKSPTKKWFRSKLLEPFSKDMNVSSANSSRKFNISILEGKPINFQLDPNFDYKMVDDINAEELIHEENLPIEREITFTDISLGINETTIDQENNTNQNEECNHNEGNLSYNSHCHDRSMEEKIESQTKGAITKLIIGSIICLIFMLIEIVGGYLSSSLAIFTDAAHLTSDLASFGISLAAIVYGRQRPTQAKSFGYHRLEVLGVLVSVFSIWSMTAILLYLAFGRIIKQDFELQSETMLIVSIIGLSMNIVMMFTLTGGFKQCWKIMVKLCLCCLAGKHLNRFDLNQMPNRNSNEPESLHEHSHDHGHSHSHGHSHFGSSSHGHSHMNMNVRAAVLHIIGDIIQSVGVLIAAIVVHFWPHLKLADPICTIIFSIIVFLTTYQIMRDALHILMEGFPREFQYESVRRLLLDQLPKPVVNVHSLHIWTLTHGRNALTVHLTIDRFEPIGNMSNDSIFDHIRQCAEKIIRKELKINHTTIQIEYHQQQLIETCETCIGPIR</sequence>
<keyword evidence="5" id="KW-0862">Zinc</keyword>
<evidence type="ECO:0000313" key="13">
    <source>
        <dbReference type="EMBL" id="KAJ6225556.1"/>
    </source>
</evidence>
<evidence type="ECO:0000256" key="2">
    <source>
        <dbReference type="ARBA" id="ARBA00008873"/>
    </source>
</evidence>
<dbReference type="Pfam" id="PF16916">
    <property type="entry name" value="ZT_dimer"/>
    <property type="match status" value="1"/>
</dbReference>
<keyword evidence="4 10" id="KW-0812">Transmembrane</keyword>
<dbReference type="InterPro" id="IPR027469">
    <property type="entry name" value="Cation_efflux_TMD_sf"/>
</dbReference>
<dbReference type="InterPro" id="IPR036837">
    <property type="entry name" value="Cation_efflux_CTD_sf"/>
</dbReference>
<evidence type="ECO:0000256" key="6">
    <source>
        <dbReference type="ARBA" id="ARBA00022989"/>
    </source>
</evidence>
<dbReference type="GO" id="GO:0005385">
    <property type="term" value="F:zinc ion transmembrane transporter activity"/>
    <property type="evidence" value="ECO:0007669"/>
    <property type="project" value="TreeGrafter"/>
</dbReference>
<evidence type="ECO:0000256" key="9">
    <source>
        <dbReference type="SAM" id="MobiDB-lite"/>
    </source>
</evidence>
<dbReference type="InterPro" id="IPR050681">
    <property type="entry name" value="CDF/SLC30A"/>
</dbReference>
<comment type="similarity">
    <text evidence="2">Belongs to the cation diffusion facilitator (CDF) transporter (TC 2.A.4) family. SLC30A subfamily.</text>
</comment>
<protein>
    <recommendedName>
        <fullName evidence="15">Zinc transporter 2-like</fullName>
    </recommendedName>
</protein>
<evidence type="ECO:0000259" key="11">
    <source>
        <dbReference type="Pfam" id="PF01545"/>
    </source>
</evidence>
<proteinExistence type="inferred from homology"/>
<feature type="transmembrane region" description="Helical" evidence="10">
    <location>
        <begin position="310"/>
        <end position="331"/>
    </location>
</feature>
<keyword evidence="5" id="KW-0864">Zinc transport</keyword>
<dbReference type="PANTHER" id="PTHR11562:SF84">
    <property type="entry name" value="LD05335P"/>
    <property type="match status" value="1"/>
</dbReference>
<keyword evidence="14" id="KW-1185">Reference proteome</keyword>
<dbReference type="Gene3D" id="1.20.1510.10">
    <property type="entry name" value="Cation efflux protein transmembrane domain"/>
    <property type="match status" value="1"/>
</dbReference>
<keyword evidence="6 10" id="KW-1133">Transmembrane helix</keyword>
<comment type="subcellular location">
    <subcellularLocation>
        <location evidence="1">Membrane</location>
        <topology evidence="1">Multi-pass membrane protein</topology>
    </subcellularLocation>
</comment>
<keyword evidence="3" id="KW-0813">Transport</keyword>
<comment type="caution">
    <text evidence="13">The sequence shown here is derived from an EMBL/GenBank/DDBJ whole genome shotgun (WGS) entry which is preliminary data.</text>
</comment>
<evidence type="ECO:0000256" key="8">
    <source>
        <dbReference type="ARBA" id="ARBA00023136"/>
    </source>
</evidence>
<feature type="transmembrane region" description="Helical" evidence="10">
    <location>
        <begin position="205"/>
        <end position="225"/>
    </location>
</feature>
<dbReference type="PANTHER" id="PTHR11562">
    <property type="entry name" value="CATION EFFLUX PROTEIN/ ZINC TRANSPORTER"/>
    <property type="match status" value="1"/>
</dbReference>
<evidence type="ECO:0008006" key="15">
    <source>
        <dbReference type="Google" id="ProtNLM"/>
    </source>
</evidence>
<evidence type="ECO:0000256" key="7">
    <source>
        <dbReference type="ARBA" id="ARBA00023065"/>
    </source>
</evidence>
<dbReference type="EMBL" id="JAPWDV010000001">
    <property type="protein sequence ID" value="KAJ6225556.1"/>
    <property type="molecule type" value="Genomic_DNA"/>
</dbReference>
<feature type="transmembrane region" description="Helical" evidence="10">
    <location>
        <begin position="435"/>
        <end position="455"/>
    </location>
</feature>
<evidence type="ECO:0000259" key="12">
    <source>
        <dbReference type="Pfam" id="PF16916"/>
    </source>
</evidence>
<dbReference type="Pfam" id="PF01545">
    <property type="entry name" value="Cation_efflux"/>
    <property type="match status" value="1"/>
</dbReference>
<evidence type="ECO:0000313" key="14">
    <source>
        <dbReference type="Proteomes" id="UP001142055"/>
    </source>
</evidence>
<dbReference type="InterPro" id="IPR002524">
    <property type="entry name" value="Cation_efflux"/>
</dbReference>
<evidence type="ECO:0000256" key="5">
    <source>
        <dbReference type="ARBA" id="ARBA00022906"/>
    </source>
</evidence>
<feature type="domain" description="Cation efflux protein cytoplasmic" evidence="12">
    <location>
        <begin position="467"/>
        <end position="551"/>
    </location>
</feature>
<dbReference type="NCBIfam" id="TIGR01297">
    <property type="entry name" value="CDF"/>
    <property type="match status" value="1"/>
</dbReference>
<dbReference type="AlphaFoldDB" id="A0A9Q0MGL1"/>
<organism evidence="13 14">
    <name type="scientific">Blomia tropicalis</name>
    <name type="common">Mite</name>
    <dbReference type="NCBI Taxonomy" id="40697"/>
    <lineage>
        <taxon>Eukaryota</taxon>
        <taxon>Metazoa</taxon>
        <taxon>Ecdysozoa</taxon>
        <taxon>Arthropoda</taxon>
        <taxon>Chelicerata</taxon>
        <taxon>Arachnida</taxon>
        <taxon>Acari</taxon>
        <taxon>Acariformes</taxon>
        <taxon>Sarcoptiformes</taxon>
        <taxon>Astigmata</taxon>
        <taxon>Glycyphagoidea</taxon>
        <taxon>Echimyopodidae</taxon>
        <taxon>Blomia</taxon>
    </lineage>
</organism>
<dbReference type="Proteomes" id="UP001142055">
    <property type="component" value="Chromosome 1"/>
</dbReference>
<dbReference type="SUPFAM" id="SSF161111">
    <property type="entry name" value="Cation efflux protein transmembrane domain-like"/>
    <property type="match status" value="1"/>
</dbReference>
<evidence type="ECO:0000256" key="1">
    <source>
        <dbReference type="ARBA" id="ARBA00004141"/>
    </source>
</evidence>
<evidence type="ECO:0000256" key="4">
    <source>
        <dbReference type="ARBA" id="ARBA00022692"/>
    </source>
</evidence>
<gene>
    <name evidence="13" type="ORF">RDWZM_004101</name>
</gene>
<feature type="domain" description="Cation efflux protein transmembrane" evidence="11">
    <location>
        <begin position="205"/>
        <end position="463"/>
    </location>
</feature>
<evidence type="ECO:0000256" key="10">
    <source>
        <dbReference type="SAM" id="Phobius"/>
    </source>
</evidence>
<evidence type="ECO:0000256" key="3">
    <source>
        <dbReference type="ARBA" id="ARBA00022448"/>
    </source>
</evidence>
<accession>A0A9Q0MGL1</accession>
<dbReference type="SUPFAM" id="SSF160240">
    <property type="entry name" value="Cation efflux protein cytoplasmic domain-like"/>
    <property type="match status" value="1"/>
</dbReference>
<feature type="transmembrane region" description="Helical" evidence="10">
    <location>
        <begin position="275"/>
        <end position="298"/>
    </location>
</feature>
<feature type="compositionally biased region" description="Basic and acidic residues" evidence="9">
    <location>
        <begin position="368"/>
        <end position="379"/>
    </location>
</feature>
<keyword evidence="8 10" id="KW-0472">Membrane</keyword>
<dbReference type="InterPro" id="IPR058533">
    <property type="entry name" value="Cation_efflux_TM"/>
</dbReference>
<feature type="transmembrane region" description="Helical" evidence="10">
    <location>
        <begin position="405"/>
        <end position="429"/>
    </location>
</feature>
<reference evidence="13" key="1">
    <citation type="submission" date="2022-12" db="EMBL/GenBank/DDBJ databases">
        <title>Genome assemblies of Blomia tropicalis.</title>
        <authorList>
            <person name="Cui Y."/>
        </authorList>
    </citation>
    <scope>NUCLEOTIDE SEQUENCE</scope>
    <source>
        <tissue evidence="13">Adult mites</tissue>
    </source>
</reference>